<dbReference type="Proteomes" id="UP001419268">
    <property type="component" value="Unassembled WGS sequence"/>
</dbReference>
<gene>
    <name evidence="2" type="ORF">Scep_001994</name>
</gene>
<comment type="caution">
    <text evidence="2">The sequence shown here is derived from an EMBL/GenBank/DDBJ whole genome shotgun (WGS) entry which is preliminary data.</text>
</comment>
<reference evidence="2 3" key="1">
    <citation type="submission" date="2024-01" db="EMBL/GenBank/DDBJ databases">
        <title>Genome assemblies of Stephania.</title>
        <authorList>
            <person name="Yang L."/>
        </authorList>
    </citation>
    <scope>NUCLEOTIDE SEQUENCE [LARGE SCALE GENOMIC DNA]</scope>
    <source>
        <strain evidence="2">JXDWG</strain>
        <tissue evidence="2">Leaf</tissue>
    </source>
</reference>
<feature type="compositionally biased region" description="Basic and acidic residues" evidence="1">
    <location>
        <begin position="40"/>
        <end position="52"/>
    </location>
</feature>
<keyword evidence="3" id="KW-1185">Reference proteome</keyword>
<evidence type="ECO:0000313" key="3">
    <source>
        <dbReference type="Proteomes" id="UP001419268"/>
    </source>
</evidence>
<feature type="region of interest" description="Disordered" evidence="1">
    <location>
        <begin position="35"/>
        <end position="54"/>
    </location>
</feature>
<proteinExistence type="predicted"/>
<dbReference type="AlphaFoldDB" id="A0AAP0LAF7"/>
<name>A0AAP0LAF7_9MAGN</name>
<sequence length="166" mass="18511">MSEAQNRRQGHLALAWLAVDGPLCDKVDHLHAQGRPSMETSREEGQHHKASDSMEAVAAAVTAAVEVVEPQNPGEPHHHHHRHEGTESCSPCSVSTQKQLVDQWEVETRIPRSADHLVYHSLDSISARDGYIGTSWLSEWPCELCHRQRVDDRLNGDPPGQTPDKK</sequence>
<feature type="region of interest" description="Disordered" evidence="1">
    <location>
        <begin position="70"/>
        <end position="92"/>
    </location>
</feature>
<dbReference type="EMBL" id="JBBNAG010000001">
    <property type="protein sequence ID" value="KAK9166803.1"/>
    <property type="molecule type" value="Genomic_DNA"/>
</dbReference>
<accession>A0AAP0LAF7</accession>
<evidence type="ECO:0000313" key="2">
    <source>
        <dbReference type="EMBL" id="KAK9166803.1"/>
    </source>
</evidence>
<evidence type="ECO:0000256" key="1">
    <source>
        <dbReference type="SAM" id="MobiDB-lite"/>
    </source>
</evidence>
<protein>
    <submittedName>
        <fullName evidence="2">Uncharacterized protein</fullName>
    </submittedName>
</protein>
<organism evidence="2 3">
    <name type="scientific">Stephania cephalantha</name>
    <dbReference type="NCBI Taxonomy" id="152367"/>
    <lineage>
        <taxon>Eukaryota</taxon>
        <taxon>Viridiplantae</taxon>
        <taxon>Streptophyta</taxon>
        <taxon>Embryophyta</taxon>
        <taxon>Tracheophyta</taxon>
        <taxon>Spermatophyta</taxon>
        <taxon>Magnoliopsida</taxon>
        <taxon>Ranunculales</taxon>
        <taxon>Menispermaceae</taxon>
        <taxon>Menispermoideae</taxon>
        <taxon>Cissampelideae</taxon>
        <taxon>Stephania</taxon>
    </lineage>
</organism>